<reference evidence="1" key="1">
    <citation type="journal article" date="2020" name="mSystems">
        <title>Genome- and Community-Level Interaction Insights into Carbon Utilization and Element Cycling Functions of Hydrothermarchaeota in Hydrothermal Sediment.</title>
        <authorList>
            <person name="Zhou Z."/>
            <person name="Liu Y."/>
            <person name="Xu W."/>
            <person name="Pan J."/>
            <person name="Luo Z.H."/>
            <person name="Li M."/>
        </authorList>
    </citation>
    <scope>NUCLEOTIDE SEQUENCE [LARGE SCALE GENOMIC DNA]</scope>
    <source>
        <strain evidence="1">HyVt-115</strain>
    </source>
</reference>
<dbReference type="Proteomes" id="UP000885690">
    <property type="component" value="Unassembled WGS sequence"/>
</dbReference>
<sequence length="86" mass="9811">MSLFRPEVSVVYYDLTTLYFESEISEKFHFETVKVGKRLAGVKRARLVAYLPLDRAEPNVYSGQPPMAKGWPDLLTTGEAAYLWVP</sequence>
<proteinExistence type="predicted"/>
<dbReference type="AlphaFoldDB" id="A0A7C0YDC4"/>
<name>A0A7C0YDC4_9BACT</name>
<dbReference type="EMBL" id="DQWS01000142">
    <property type="protein sequence ID" value="HDD53159.1"/>
    <property type="molecule type" value="Genomic_DNA"/>
</dbReference>
<gene>
    <name evidence="1" type="ORF">ENF32_03735</name>
</gene>
<protein>
    <submittedName>
        <fullName evidence="1">Uncharacterized protein</fullName>
    </submittedName>
</protein>
<evidence type="ECO:0000313" key="1">
    <source>
        <dbReference type="EMBL" id="HDD53159.1"/>
    </source>
</evidence>
<organism evidence="1">
    <name type="scientific">Thermosulfidibacter takaii</name>
    <dbReference type="NCBI Taxonomy" id="412593"/>
    <lineage>
        <taxon>Bacteria</taxon>
        <taxon>Pseudomonadati</taxon>
        <taxon>Thermosulfidibacterota</taxon>
        <taxon>Thermosulfidibacteria</taxon>
        <taxon>Thermosulfidibacterales</taxon>
        <taxon>Thermosulfidibacteraceae</taxon>
    </lineage>
</organism>
<comment type="caution">
    <text evidence="1">The sequence shown here is derived from an EMBL/GenBank/DDBJ whole genome shotgun (WGS) entry which is preliminary data.</text>
</comment>
<accession>A0A7C0YDC4</accession>